<feature type="compositionally biased region" description="Low complexity" evidence="1">
    <location>
        <begin position="310"/>
        <end position="322"/>
    </location>
</feature>
<feature type="compositionally biased region" description="Basic and acidic residues" evidence="1">
    <location>
        <begin position="233"/>
        <end position="250"/>
    </location>
</feature>
<feature type="compositionally biased region" description="Polar residues" evidence="1">
    <location>
        <begin position="203"/>
        <end position="217"/>
    </location>
</feature>
<accession>A0A9Q1CJJ1</accession>
<keyword evidence="3" id="KW-1185">Reference proteome</keyword>
<feature type="region of interest" description="Disordered" evidence="1">
    <location>
        <begin position="97"/>
        <end position="121"/>
    </location>
</feature>
<gene>
    <name evidence="2" type="ORF">HOLleu_05214</name>
</gene>
<evidence type="ECO:0000313" key="3">
    <source>
        <dbReference type="Proteomes" id="UP001152320"/>
    </source>
</evidence>
<protein>
    <submittedName>
        <fullName evidence="2">Uncharacterized protein</fullName>
    </submittedName>
</protein>
<name>A0A9Q1CJJ1_HOLLE</name>
<comment type="caution">
    <text evidence="2">The sequence shown here is derived from an EMBL/GenBank/DDBJ whole genome shotgun (WGS) entry which is preliminary data.</text>
</comment>
<dbReference type="AlphaFoldDB" id="A0A9Q1CJJ1"/>
<feature type="region of interest" description="Disordered" evidence="1">
    <location>
        <begin position="203"/>
        <end position="263"/>
    </location>
</feature>
<organism evidence="2 3">
    <name type="scientific">Holothuria leucospilota</name>
    <name type="common">Black long sea cucumber</name>
    <name type="synonym">Mertensiothuria leucospilota</name>
    <dbReference type="NCBI Taxonomy" id="206669"/>
    <lineage>
        <taxon>Eukaryota</taxon>
        <taxon>Metazoa</taxon>
        <taxon>Echinodermata</taxon>
        <taxon>Eleutherozoa</taxon>
        <taxon>Echinozoa</taxon>
        <taxon>Holothuroidea</taxon>
        <taxon>Aspidochirotacea</taxon>
        <taxon>Aspidochirotida</taxon>
        <taxon>Holothuriidae</taxon>
        <taxon>Holothuria</taxon>
    </lineage>
</organism>
<feature type="compositionally biased region" description="Low complexity" evidence="1">
    <location>
        <begin position="223"/>
        <end position="232"/>
    </location>
</feature>
<evidence type="ECO:0000313" key="2">
    <source>
        <dbReference type="EMBL" id="KAJ8046522.1"/>
    </source>
</evidence>
<sequence>MLETTSIPVEEVSKTGTFQSLVKQRNDIKVQSHKKTIRHTVRAKKLDERQLFKFLKSLEESKAKRLLQIDKEVAEVEETLGKLLDDQNEVNFVKRSQKAGKSAFTTPETTRSEKKRRRKTKNVHAYDEGIPSSNRLFSRIDTSTRRVDKLLDSYYRFDEYGNRLQISPLLSSAASSGNRTEHGARVAWDISDLTASDLRTISANSDSVERASQSSSMVRAKMSSNVDSGSVSSRKESARERLSSQRKDQNEFTNEGPEISAGSPVTSKRLLVSPQRNVIRKSGIIKVPALFIEELTTSSTPVSKEDTSEELLSNTESEGEISLGEGEDTSAAHLPARFELGSDFSPTFHMVNHVTRNSPHVCNIPDCIFHDKSLRRNQTERPNMLDVYYRTSINSRAKQTGTPIILPVFQSSSDVRKTALSARRTALSPPSPTPSEIIQDIVYTPKNTFDSMNNTDLEVVRSVRRPMKGSNREQMLKDKEANVRHTFDLMRQKMSAKVPPDFNTNYGTPTPNWKILNPLKLRHKINHSSPLHRMWKQ</sequence>
<evidence type="ECO:0000256" key="1">
    <source>
        <dbReference type="SAM" id="MobiDB-lite"/>
    </source>
</evidence>
<reference evidence="2" key="1">
    <citation type="submission" date="2021-10" db="EMBL/GenBank/DDBJ databases">
        <title>Tropical sea cucumber genome reveals ecological adaptation and Cuvierian tubules defense mechanism.</title>
        <authorList>
            <person name="Chen T."/>
        </authorList>
    </citation>
    <scope>NUCLEOTIDE SEQUENCE</scope>
    <source>
        <strain evidence="2">Nanhai2018</strain>
        <tissue evidence="2">Muscle</tissue>
    </source>
</reference>
<dbReference type="EMBL" id="JAIZAY010000002">
    <property type="protein sequence ID" value="KAJ8046522.1"/>
    <property type="molecule type" value="Genomic_DNA"/>
</dbReference>
<dbReference type="OrthoDB" id="10062319at2759"/>
<proteinExistence type="predicted"/>
<dbReference type="Proteomes" id="UP001152320">
    <property type="component" value="Chromosome 2"/>
</dbReference>
<feature type="region of interest" description="Disordered" evidence="1">
    <location>
        <begin position="298"/>
        <end position="322"/>
    </location>
</feature>